<dbReference type="SUPFAM" id="SSF56281">
    <property type="entry name" value="Metallo-hydrolase/oxidoreductase"/>
    <property type="match status" value="1"/>
</dbReference>
<sequence>MGATVYALGTGVCANGYLPNTDRQPPGFFIDVDGALILFDCSEGIRYRIQDIGYDYGDVQHVAVSHAHPDHAALPQFLQARSCRRIFANDKPEFGLCTVYMPAELVEGFQKVWDWHVPENDGKYWPEFTPKFIPLSEGSSIGITPDVTLKAYPVVHGYGRHPSVALRLETPYGVIAYSGDSALCDGLLAAAKNADLFICEQSFRIGYVDRDKYGHLTPKQVAAVCKKARPKKVRLTHYTSLDRNRDVIRAIRAAGFLGDVKHAKDGNVWKLRLRRMIHS</sequence>
<dbReference type="AlphaFoldDB" id="A0A928Y4Z1"/>
<dbReference type="CDD" id="cd16272">
    <property type="entry name" value="RNaseZ_MBL-fold"/>
    <property type="match status" value="1"/>
</dbReference>
<dbReference type="PANTHER" id="PTHR46018:SF2">
    <property type="entry name" value="ZINC PHOSPHODIESTERASE ELAC PROTEIN 1"/>
    <property type="match status" value="1"/>
</dbReference>
<name>A0A928Y4Z1_UNCKA</name>
<dbReference type="GO" id="GO:0042781">
    <property type="term" value="F:3'-tRNA processing endoribonuclease activity"/>
    <property type="evidence" value="ECO:0007669"/>
    <property type="project" value="TreeGrafter"/>
</dbReference>
<feature type="domain" description="Metallo-beta-lactamase" evidence="1">
    <location>
        <begin position="37"/>
        <end position="238"/>
    </location>
</feature>
<accession>A0A928Y4Z1</accession>
<evidence type="ECO:0000313" key="2">
    <source>
        <dbReference type="EMBL" id="MBE7525370.1"/>
    </source>
</evidence>
<organism evidence="2 3">
    <name type="scientific">candidate division WWE3 bacterium</name>
    <dbReference type="NCBI Taxonomy" id="2053526"/>
    <lineage>
        <taxon>Bacteria</taxon>
        <taxon>Katanobacteria</taxon>
    </lineage>
</organism>
<evidence type="ECO:0000313" key="3">
    <source>
        <dbReference type="Proteomes" id="UP000710385"/>
    </source>
</evidence>
<proteinExistence type="predicted"/>
<dbReference type="InterPro" id="IPR001279">
    <property type="entry name" value="Metallo-B-lactamas"/>
</dbReference>
<dbReference type="Pfam" id="PF12706">
    <property type="entry name" value="Lactamase_B_2"/>
    <property type="match status" value="1"/>
</dbReference>
<dbReference type="Proteomes" id="UP000710385">
    <property type="component" value="Unassembled WGS sequence"/>
</dbReference>
<protein>
    <recommendedName>
        <fullName evidence="1">Metallo-beta-lactamase domain-containing protein</fullName>
    </recommendedName>
</protein>
<comment type="caution">
    <text evidence="2">The sequence shown here is derived from an EMBL/GenBank/DDBJ whole genome shotgun (WGS) entry which is preliminary data.</text>
</comment>
<dbReference type="InterPro" id="IPR036866">
    <property type="entry name" value="RibonucZ/Hydroxyglut_hydro"/>
</dbReference>
<reference evidence="2" key="1">
    <citation type="submission" date="2020-05" db="EMBL/GenBank/DDBJ databases">
        <title>High-Quality Genomes of Partial-Nitritation/Anammox System by Hierarchical Clustering Based Hybrid Assembly.</title>
        <authorList>
            <person name="Liu L."/>
            <person name="Wang Y."/>
            <person name="Che Y."/>
            <person name="Chen Y."/>
            <person name="Xia Y."/>
            <person name="Luo R."/>
            <person name="Cheng S.H."/>
            <person name="Zheng C."/>
            <person name="Zhang T."/>
        </authorList>
    </citation>
    <scope>NUCLEOTIDE SEQUENCE</scope>
    <source>
        <strain evidence="2">H1_PAT1</strain>
    </source>
</reference>
<dbReference type="PANTHER" id="PTHR46018">
    <property type="entry name" value="ZINC PHOSPHODIESTERASE ELAC PROTEIN 1"/>
    <property type="match status" value="1"/>
</dbReference>
<gene>
    <name evidence="2" type="ORF">HS096_03225</name>
</gene>
<dbReference type="EMBL" id="JABTTY010000001">
    <property type="protein sequence ID" value="MBE7525370.1"/>
    <property type="molecule type" value="Genomic_DNA"/>
</dbReference>
<evidence type="ECO:0000259" key="1">
    <source>
        <dbReference type="Pfam" id="PF12706"/>
    </source>
</evidence>
<dbReference type="Gene3D" id="3.60.15.10">
    <property type="entry name" value="Ribonuclease Z/Hydroxyacylglutathione hydrolase-like"/>
    <property type="match status" value="1"/>
</dbReference>